<feature type="region of interest" description="Disordered" evidence="2">
    <location>
        <begin position="697"/>
        <end position="729"/>
    </location>
</feature>
<dbReference type="InterPro" id="IPR000504">
    <property type="entry name" value="RRM_dom"/>
</dbReference>
<proteinExistence type="predicted"/>
<dbReference type="STRING" id="200361.A0A453RJA8"/>
<feature type="compositionally biased region" description="Polar residues" evidence="2">
    <location>
        <begin position="376"/>
        <end position="395"/>
    </location>
</feature>
<dbReference type="FunFam" id="3.30.70.330:FF:000661">
    <property type="entry name" value="Os08g0504600 protein"/>
    <property type="match status" value="1"/>
</dbReference>
<feature type="region of interest" description="Disordered" evidence="2">
    <location>
        <begin position="558"/>
        <end position="583"/>
    </location>
</feature>
<dbReference type="GO" id="GO:0008143">
    <property type="term" value="F:poly(A) binding"/>
    <property type="evidence" value="ECO:0007669"/>
    <property type="project" value="InterPro"/>
</dbReference>
<feature type="compositionally biased region" description="Basic and acidic residues" evidence="2">
    <location>
        <begin position="243"/>
        <end position="257"/>
    </location>
</feature>
<dbReference type="InterPro" id="IPR040366">
    <property type="entry name" value="Nab2/ZC3H14"/>
</dbReference>
<protein>
    <recommendedName>
        <fullName evidence="3">RRM domain-containing protein</fullName>
    </recommendedName>
</protein>
<feature type="compositionally biased region" description="Polar residues" evidence="2">
    <location>
        <begin position="297"/>
        <end position="315"/>
    </location>
</feature>
<dbReference type="InterPro" id="IPR035979">
    <property type="entry name" value="RBD_domain_sf"/>
</dbReference>
<feature type="compositionally biased region" description="Polar residues" evidence="2">
    <location>
        <begin position="280"/>
        <end position="289"/>
    </location>
</feature>
<dbReference type="EnsemblPlants" id="AET7Gv20602300.2">
    <property type="protein sequence ID" value="AET7Gv20602300.2"/>
    <property type="gene ID" value="AET7Gv20602300"/>
</dbReference>
<feature type="compositionally biased region" description="Basic and acidic residues" evidence="2">
    <location>
        <begin position="397"/>
        <end position="406"/>
    </location>
</feature>
<feature type="region of interest" description="Disordered" evidence="2">
    <location>
        <begin position="147"/>
        <end position="209"/>
    </location>
</feature>
<dbReference type="InterPro" id="IPR012677">
    <property type="entry name" value="Nucleotide-bd_a/b_plait_sf"/>
</dbReference>
<feature type="compositionally biased region" description="Basic and acidic residues" evidence="2">
    <location>
        <begin position="153"/>
        <end position="181"/>
    </location>
</feature>
<reference evidence="4" key="4">
    <citation type="submission" date="2019-03" db="UniProtKB">
        <authorList>
            <consortium name="EnsemblPlants"/>
        </authorList>
    </citation>
    <scope>IDENTIFICATION</scope>
</reference>
<evidence type="ECO:0000259" key="3">
    <source>
        <dbReference type="PROSITE" id="PS50102"/>
    </source>
</evidence>
<feature type="region of interest" description="Disordered" evidence="2">
    <location>
        <begin position="1"/>
        <end position="36"/>
    </location>
</feature>
<sequence length="744" mass="82138">PKLPNSFHKTGADKVFASPVPPLPVSDPGPHRAGSRVARGGVLEASATMEAADLAADGRIIKADFTDAGAYQLRERMREKLREFEGSAEDSIADYVIVLLRNGKRKDQARKALYILLGVDDSALFISWLWDHLSLNLHLYVQTQEQEVENKDDEIPKELSGRHKSPEVHARRDQMPLEHTSESNTTIRSRNKRDWKGTGRESNRNFPLRSVLTDILHGEEKKLQKSTEIRQPPSSNQRNGRKRDREDEPQQTKRELPSRPVLGASRRLLQFAVRDAVKAVQQTSSSTEPSSKRLRSVVSTVSTDNQHGKMSQRSTDSLHDRRSERATDSLHDRRSERSADNPNDKRVERKRQILQVPGAALALRAAAEAAADSSKARSTGSVFSRLGQGNSVNKPSRSREEKRGYDDFEPATTLEDHDSDQHDNDEQISGDLEIADGEDEMNVDTTSDEDADIDDEMTRYQSSDSHVVEKKYTLTKCSAEPETNKTKHSSLTYEEQPVSSAPIRASKTVAVPVNPISVEPPNFGTPKDVHVVEKPDITPMNANVASPAINVKELGHGEVQKDSQRSATSVSSSYSTAHPTEDADSRTLYVSNVHFAATKDSLSRHFNKFGAVLKVVIVTNAATGQPTGSAYVEFLHTESAERALSLNGTSFMTRILKVVRRSSHEAAHFYGWPGSGRSSYARGRMAYPRGVLPGSSFRGRTPMKAGARSFQWKREPSGTESNAGAKPDMSVALASAEQVLPPAT</sequence>
<reference evidence="4" key="5">
    <citation type="journal article" date="2021" name="G3 (Bethesda)">
        <title>Aegilops tauschii genome assembly Aet v5.0 features greater sequence contiguity and improved annotation.</title>
        <authorList>
            <person name="Wang L."/>
            <person name="Zhu T."/>
            <person name="Rodriguez J.C."/>
            <person name="Deal K.R."/>
            <person name="Dubcovsky J."/>
            <person name="McGuire P.E."/>
            <person name="Lux T."/>
            <person name="Spannagl M."/>
            <person name="Mayer K.F.X."/>
            <person name="Baldrich P."/>
            <person name="Meyers B.C."/>
            <person name="Huo N."/>
            <person name="Gu Y.Q."/>
            <person name="Zhou H."/>
            <person name="Devos K.M."/>
            <person name="Bennetzen J.L."/>
            <person name="Unver T."/>
            <person name="Budak H."/>
            <person name="Gulick P.J."/>
            <person name="Galiba G."/>
            <person name="Kalapos B."/>
            <person name="Nelson D.R."/>
            <person name="Li P."/>
            <person name="You F.M."/>
            <person name="Luo M.C."/>
            <person name="Dvorak J."/>
        </authorList>
    </citation>
    <scope>NUCLEOTIDE SEQUENCE [LARGE SCALE GENOMIC DNA]</scope>
    <source>
        <strain evidence="4">cv. AL8/78</strain>
    </source>
</reference>
<feature type="domain" description="RRM" evidence="3">
    <location>
        <begin position="586"/>
        <end position="663"/>
    </location>
</feature>
<reference evidence="5" key="2">
    <citation type="journal article" date="2017" name="Nat. Plants">
        <title>The Aegilops tauschii genome reveals multiple impacts of transposons.</title>
        <authorList>
            <person name="Zhao G."/>
            <person name="Zou C."/>
            <person name="Li K."/>
            <person name="Wang K."/>
            <person name="Li T."/>
            <person name="Gao L."/>
            <person name="Zhang X."/>
            <person name="Wang H."/>
            <person name="Yang Z."/>
            <person name="Liu X."/>
            <person name="Jiang W."/>
            <person name="Mao L."/>
            <person name="Kong X."/>
            <person name="Jiao Y."/>
            <person name="Jia J."/>
        </authorList>
    </citation>
    <scope>NUCLEOTIDE SEQUENCE [LARGE SCALE GENOMIC DNA]</scope>
    <source>
        <strain evidence="5">cv. AL8/78</strain>
    </source>
</reference>
<feature type="compositionally biased region" description="Basic and acidic residues" evidence="2">
    <location>
        <begin position="316"/>
        <end position="350"/>
    </location>
</feature>
<dbReference type="PANTHER" id="PTHR14738">
    <property type="entry name" value="ZINC FINGER CCCH DOMAIN-CONTAINING PROTEIN 14"/>
    <property type="match status" value="1"/>
</dbReference>
<accession>A0A453RJA8</accession>
<feature type="region of interest" description="Disordered" evidence="2">
    <location>
        <begin position="221"/>
        <end position="263"/>
    </location>
</feature>
<evidence type="ECO:0000256" key="2">
    <source>
        <dbReference type="SAM" id="MobiDB-lite"/>
    </source>
</evidence>
<dbReference type="AlphaFoldDB" id="A0A453RJA8"/>
<dbReference type="GO" id="GO:0005737">
    <property type="term" value="C:cytoplasm"/>
    <property type="evidence" value="ECO:0007669"/>
    <property type="project" value="TreeGrafter"/>
</dbReference>
<evidence type="ECO:0000256" key="1">
    <source>
        <dbReference type="PROSITE-ProRule" id="PRU00176"/>
    </source>
</evidence>
<reference evidence="5" key="1">
    <citation type="journal article" date="2014" name="Science">
        <title>Ancient hybridizations among the ancestral genomes of bread wheat.</title>
        <authorList>
            <consortium name="International Wheat Genome Sequencing Consortium,"/>
            <person name="Marcussen T."/>
            <person name="Sandve S.R."/>
            <person name="Heier L."/>
            <person name="Spannagl M."/>
            <person name="Pfeifer M."/>
            <person name="Jakobsen K.S."/>
            <person name="Wulff B.B."/>
            <person name="Steuernagel B."/>
            <person name="Mayer K.F."/>
            <person name="Olsen O.A."/>
        </authorList>
    </citation>
    <scope>NUCLEOTIDE SEQUENCE [LARGE SCALE GENOMIC DNA]</scope>
    <source>
        <strain evidence="5">cv. AL8/78</strain>
    </source>
</reference>
<keyword evidence="1" id="KW-0694">RNA-binding</keyword>
<evidence type="ECO:0000313" key="5">
    <source>
        <dbReference type="Proteomes" id="UP000015105"/>
    </source>
</evidence>
<name>A0A453RJA8_AEGTS</name>
<feature type="region of interest" description="Disordered" evidence="2">
    <location>
        <begin position="370"/>
        <end position="426"/>
    </location>
</feature>
<dbReference type="Gramene" id="AET7Gv20602300.2">
    <property type="protein sequence ID" value="AET7Gv20602300.2"/>
    <property type="gene ID" value="AET7Gv20602300"/>
</dbReference>
<keyword evidence="5" id="KW-1185">Reference proteome</keyword>
<evidence type="ECO:0000313" key="4">
    <source>
        <dbReference type="EnsemblPlants" id="AET7Gv20602300.2"/>
    </source>
</evidence>
<dbReference type="Gene3D" id="3.30.70.330">
    <property type="match status" value="1"/>
</dbReference>
<dbReference type="GO" id="GO:0005634">
    <property type="term" value="C:nucleus"/>
    <property type="evidence" value="ECO:0007669"/>
    <property type="project" value="TreeGrafter"/>
</dbReference>
<dbReference type="Pfam" id="PF00076">
    <property type="entry name" value="RRM_1"/>
    <property type="match status" value="1"/>
</dbReference>
<organism evidence="4 5">
    <name type="scientific">Aegilops tauschii subsp. strangulata</name>
    <name type="common">Goatgrass</name>
    <dbReference type="NCBI Taxonomy" id="200361"/>
    <lineage>
        <taxon>Eukaryota</taxon>
        <taxon>Viridiplantae</taxon>
        <taxon>Streptophyta</taxon>
        <taxon>Embryophyta</taxon>
        <taxon>Tracheophyta</taxon>
        <taxon>Spermatophyta</taxon>
        <taxon>Magnoliopsida</taxon>
        <taxon>Liliopsida</taxon>
        <taxon>Poales</taxon>
        <taxon>Poaceae</taxon>
        <taxon>BOP clade</taxon>
        <taxon>Pooideae</taxon>
        <taxon>Triticodae</taxon>
        <taxon>Triticeae</taxon>
        <taxon>Triticinae</taxon>
        <taxon>Aegilops</taxon>
    </lineage>
</organism>
<dbReference type="SMART" id="SM00360">
    <property type="entry name" value="RRM"/>
    <property type="match status" value="1"/>
</dbReference>
<dbReference type="Proteomes" id="UP000015105">
    <property type="component" value="Chromosome 7D"/>
</dbReference>
<dbReference type="SUPFAM" id="SSF54928">
    <property type="entry name" value="RNA-binding domain, RBD"/>
    <property type="match status" value="1"/>
</dbReference>
<feature type="compositionally biased region" description="Low complexity" evidence="2">
    <location>
        <begin position="565"/>
        <end position="575"/>
    </location>
</feature>
<feature type="compositionally biased region" description="Basic and acidic residues" evidence="2">
    <location>
        <begin position="192"/>
        <end position="203"/>
    </location>
</feature>
<feature type="region of interest" description="Disordered" evidence="2">
    <location>
        <begin position="280"/>
        <end position="350"/>
    </location>
</feature>
<dbReference type="PROSITE" id="PS50102">
    <property type="entry name" value="RRM"/>
    <property type="match status" value="1"/>
</dbReference>
<dbReference type="PANTHER" id="PTHR14738:SF32">
    <property type="entry name" value="RNA BINDING (RRM_RBD_RNP MOTIFS) FAMILY PROTEIN"/>
    <property type="match status" value="1"/>
</dbReference>
<dbReference type="GO" id="GO:0043488">
    <property type="term" value="P:regulation of mRNA stability"/>
    <property type="evidence" value="ECO:0007669"/>
    <property type="project" value="InterPro"/>
</dbReference>
<reference evidence="4" key="3">
    <citation type="journal article" date="2017" name="Nature">
        <title>Genome sequence of the progenitor of the wheat D genome Aegilops tauschii.</title>
        <authorList>
            <person name="Luo M.C."/>
            <person name="Gu Y.Q."/>
            <person name="Puiu D."/>
            <person name="Wang H."/>
            <person name="Twardziok S.O."/>
            <person name="Deal K.R."/>
            <person name="Huo N."/>
            <person name="Zhu T."/>
            <person name="Wang L."/>
            <person name="Wang Y."/>
            <person name="McGuire P.E."/>
            <person name="Liu S."/>
            <person name="Long H."/>
            <person name="Ramasamy R.K."/>
            <person name="Rodriguez J.C."/>
            <person name="Van S.L."/>
            <person name="Yuan L."/>
            <person name="Wang Z."/>
            <person name="Xia Z."/>
            <person name="Xiao L."/>
            <person name="Anderson O.D."/>
            <person name="Ouyang S."/>
            <person name="Liang Y."/>
            <person name="Zimin A.V."/>
            <person name="Pertea G."/>
            <person name="Qi P."/>
            <person name="Bennetzen J.L."/>
            <person name="Dai X."/>
            <person name="Dawson M.W."/>
            <person name="Muller H.G."/>
            <person name="Kugler K."/>
            <person name="Rivarola-Duarte L."/>
            <person name="Spannagl M."/>
            <person name="Mayer K.F.X."/>
            <person name="Lu F.H."/>
            <person name="Bevan M.W."/>
            <person name="Leroy P."/>
            <person name="Li P."/>
            <person name="You F.M."/>
            <person name="Sun Q."/>
            <person name="Liu Z."/>
            <person name="Lyons E."/>
            <person name="Wicker T."/>
            <person name="Salzberg S.L."/>
            <person name="Devos K.M."/>
            <person name="Dvorak J."/>
        </authorList>
    </citation>
    <scope>NUCLEOTIDE SEQUENCE [LARGE SCALE GENOMIC DNA]</scope>
    <source>
        <strain evidence="4">cv. AL8/78</strain>
    </source>
</reference>
<feature type="compositionally biased region" description="Basic and acidic residues" evidence="2">
    <location>
        <begin position="414"/>
        <end position="425"/>
    </location>
</feature>